<evidence type="ECO:0000313" key="1">
    <source>
        <dbReference type="EMBL" id="XBV24627.1"/>
    </source>
</evidence>
<proteinExistence type="predicted"/>
<name>A0AAU7TCQ7_9ACTN</name>
<accession>A0AAU7TCQ7</accession>
<gene>
    <name evidence="1" type="ORF">ABN611_39510</name>
</gene>
<dbReference type="AlphaFoldDB" id="A0AAU7TCQ7"/>
<protein>
    <submittedName>
        <fullName evidence="1">Uncharacterized protein</fullName>
    </submittedName>
</protein>
<dbReference type="RefSeq" id="WP_350277448.1">
    <property type="nucleotide sequence ID" value="NZ_CP158165.1"/>
</dbReference>
<sequence>MSTHHVAGGSERFFADVQSCYERFTDDPVQGGLPAADDVPDGSAELERSGRFGSVECRRFVWEQEYSRSEYLELLSSYSGHRALTTERRDGLYDCIGAFINRAGGSITKRYLNQLSVGISFTKPLHTAPRDGENIRAGREITRRLSGLT</sequence>
<organism evidence="1">
    <name type="scientific">Kribbella sp. HUAS MG21</name>
    <dbReference type="NCBI Taxonomy" id="3160966"/>
    <lineage>
        <taxon>Bacteria</taxon>
        <taxon>Bacillati</taxon>
        <taxon>Actinomycetota</taxon>
        <taxon>Actinomycetes</taxon>
        <taxon>Propionibacteriales</taxon>
        <taxon>Kribbellaceae</taxon>
        <taxon>Kribbella</taxon>
    </lineage>
</organism>
<dbReference type="EMBL" id="CP158165">
    <property type="protein sequence ID" value="XBV24627.1"/>
    <property type="molecule type" value="Genomic_DNA"/>
</dbReference>
<reference evidence="1" key="1">
    <citation type="submission" date="2024-06" db="EMBL/GenBank/DDBJ databases">
        <title>Kribbella sp. strain HUAS MG21 genome sequences.</title>
        <authorList>
            <person name="Mo P."/>
        </authorList>
    </citation>
    <scope>NUCLEOTIDE SEQUENCE</scope>
    <source>
        <strain evidence="1">HUAS MG21</strain>
    </source>
</reference>